<dbReference type="Pfam" id="PF03466">
    <property type="entry name" value="LysR_substrate"/>
    <property type="match status" value="1"/>
</dbReference>
<dbReference type="GO" id="GO:0000976">
    <property type="term" value="F:transcription cis-regulatory region binding"/>
    <property type="evidence" value="ECO:0007669"/>
    <property type="project" value="TreeGrafter"/>
</dbReference>
<evidence type="ECO:0000256" key="3">
    <source>
        <dbReference type="ARBA" id="ARBA00023125"/>
    </source>
</evidence>
<sequence>MLLKNLKLIIKSINYKVVIIFNNTIYENGMQNLHKKETMKNIETKWLEDFITLEECRNFSQAAEIRNLSQSAFSRRISALEESLGVKLFNRSIIPLQLTEEGRLFHAQTRNLLQQLQANLDELLRQSHGLPNIKVAAAHSLSLSILPHIIKSSSSHGELIYAVEAIDVDQTVTTLIEGKSDFIFSFYDELLMQEPFQSIEILKSKIYPVSAVDEFGNPVFNLKMENIPLLNYTPNSYMGRLVNRKLANCNILKTKTIFLSSMSELLKNITLSKQGIAWLPEYSISEEIKRGQLKILDQHDLVIPINAYIYRMNTRLNNHAEYFWHLIKDTIKVKY</sequence>
<dbReference type="InterPro" id="IPR000847">
    <property type="entry name" value="LysR_HTH_N"/>
</dbReference>
<dbReference type="PRINTS" id="PR00039">
    <property type="entry name" value="HTHLYSR"/>
</dbReference>
<dbReference type="PROSITE" id="PS50931">
    <property type="entry name" value="HTH_LYSR"/>
    <property type="match status" value="1"/>
</dbReference>
<dbReference type="PANTHER" id="PTHR30126">
    <property type="entry name" value="HTH-TYPE TRANSCRIPTIONAL REGULATOR"/>
    <property type="match status" value="1"/>
</dbReference>
<evidence type="ECO:0000313" key="6">
    <source>
        <dbReference type="EMBL" id="SUU34897.1"/>
    </source>
</evidence>
<dbReference type="InterPro" id="IPR036388">
    <property type="entry name" value="WH-like_DNA-bd_sf"/>
</dbReference>
<dbReference type="Proteomes" id="UP000254507">
    <property type="component" value="Unassembled WGS sequence"/>
</dbReference>
<keyword evidence="4" id="KW-0804">Transcription</keyword>
<organism evidence="6 7">
    <name type="scientific">Actinobacillus seminis</name>
    <dbReference type="NCBI Taxonomy" id="722"/>
    <lineage>
        <taxon>Bacteria</taxon>
        <taxon>Pseudomonadati</taxon>
        <taxon>Pseudomonadota</taxon>
        <taxon>Gammaproteobacteria</taxon>
        <taxon>Pasteurellales</taxon>
        <taxon>Pasteurellaceae</taxon>
        <taxon>Actinobacillus</taxon>
    </lineage>
</organism>
<dbReference type="EMBL" id="UFSB01000001">
    <property type="protein sequence ID" value="SUU34897.1"/>
    <property type="molecule type" value="Genomic_DNA"/>
</dbReference>
<reference evidence="6 7" key="1">
    <citation type="submission" date="2018-06" db="EMBL/GenBank/DDBJ databases">
        <authorList>
            <consortium name="Pathogen Informatics"/>
            <person name="Doyle S."/>
        </authorList>
    </citation>
    <scope>NUCLEOTIDE SEQUENCE [LARGE SCALE GENOMIC DNA]</scope>
    <source>
        <strain evidence="6 7">NCTC10851</strain>
    </source>
</reference>
<keyword evidence="2" id="KW-0805">Transcription regulation</keyword>
<dbReference type="SUPFAM" id="SSF46785">
    <property type="entry name" value="Winged helix' DNA-binding domain"/>
    <property type="match status" value="1"/>
</dbReference>
<dbReference type="PANTHER" id="PTHR30126:SF2">
    <property type="entry name" value="HTH-TYPE TRANSCRIPTIONAL REGULATOR YJIE"/>
    <property type="match status" value="1"/>
</dbReference>
<protein>
    <submittedName>
        <fullName evidence="6">LysR family transcriptional regulator</fullName>
    </submittedName>
</protein>
<keyword evidence="3" id="KW-0238">DNA-binding</keyword>
<dbReference type="InterPro" id="IPR005119">
    <property type="entry name" value="LysR_subst-bd"/>
</dbReference>
<evidence type="ECO:0000256" key="2">
    <source>
        <dbReference type="ARBA" id="ARBA00023015"/>
    </source>
</evidence>
<dbReference type="InterPro" id="IPR036390">
    <property type="entry name" value="WH_DNA-bd_sf"/>
</dbReference>
<evidence type="ECO:0000313" key="7">
    <source>
        <dbReference type="Proteomes" id="UP000254507"/>
    </source>
</evidence>
<dbReference type="GO" id="GO:0003700">
    <property type="term" value="F:DNA-binding transcription factor activity"/>
    <property type="evidence" value="ECO:0007669"/>
    <property type="project" value="InterPro"/>
</dbReference>
<dbReference type="Pfam" id="PF00126">
    <property type="entry name" value="HTH_1"/>
    <property type="match status" value="1"/>
</dbReference>
<evidence type="ECO:0000256" key="1">
    <source>
        <dbReference type="ARBA" id="ARBA00009437"/>
    </source>
</evidence>
<evidence type="ECO:0000256" key="4">
    <source>
        <dbReference type="ARBA" id="ARBA00023163"/>
    </source>
</evidence>
<dbReference type="NCBIfam" id="NF007488">
    <property type="entry name" value="PRK10082.1"/>
    <property type="match status" value="1"/>
</dbReference>
<gene>
    <name evidence="6" type="primary">qseD</name>
    <name evidence="6" type="ORF">NCTC10851_00629</name>
</gene>
<dbReference type="AlphaFoldDB" id="A0A380VBB6"/>
<accession>A0A380VBB6</accession>
<comment type="similarity">
    <text evidence="1">Belongs to the LysR transcriptional regulatory family.</text>
</comment>
<feature type="domain" description="HTH lysR-type" evidence="5">
    <location>
        <begin position="42"/>
        <end position="99"/>
    </location>
</feature>
<evidence type="ECO:0000259" key="5">
    <source>
        <dbReference type="PROSITE" id="PS50931"/>
    </source>
</evidence>
<name>A0A380VBB6_9PAST</name>
<dbReference type="SUPFAM" id="SSF53850">
    <property type="entry name" value="Periplasmic binding protein-like II"/>
    <property type="match status" value="1"/>
</dbReference>
<proteinExistence type="inferred from homology"/>
<dbReference type="Gene3D" id="1.10.10.10">
    <property type="entry name" value="Winged helix-like DNA-binding domain superfamily/Winged helix DNA-binding domain"/>
    <property type="match status" value="1"/>
</dbReference>